<dbReference type="GeneID" id="85467874"/>
<reference evidence="1" key="1">
    <citation type="submission" date="2021-06" db="EMBL/GenBank/DDBJ databases">
        <title>Comparative genomics, transcriptomics and evolutionary studies reveal genomic signatures of adaptation to plant cell wall in hemibiotrophic fungi.</title>
        <authorList>
            <consortium name="DOE Joint Genome Institute"/>
            <person name="Baroncelli R."/>
            <person name="Diaz J.F."/>
            <person name="Benocci T."/>
            <person name="Peng M."/>
            <person name="Battaglia E."/>
            <person name="Haridas S."/>
            <person name="Andreopoulos W."/>
            <person name="Labutti K."/>
            <person name="Pangilinan J."/>
            <person name="Floch G.L."/>
            <person name="Makela M.R."/>
            <person name="Henrissat B."/>
            <person name="Grigoriev I.V."/>
            <person name="Crouch J.A."/>
            <person name="De Vries R.P."/>
            <person name="Sukno S.A."/>
            <person name="Thon M.R."/>
        </authorList>
    </citation>
    <scope>NUCLEOTIDE SEQUENCE</scope>
    <source>
        <strain evidence="1">CBS 102054</strain>
    </source>
</reference>
<name>A0AAJ0ELQ0_9PEZI</name>
<protein>
    <submittedName>
        <fullName evidence="1">Uncharacterized protein</fullName>
    </submittedName>
</protein>
<accession>A0AAJ0ELQ0</accession>
<keyword evidence="2" id="KW-1185">Reference proteome</keyword>
<dbReference type="RefSeq" id="XP_060449883.1">
    <property type="nucleotide sequence ID" value="XM_060583012.1"/>
</dbReference>
<sequence>DNQALRTCLQDVLFPLARAANAMQKSTKKDKRTLESNAKRAYKELKEFEAAGRNAEAVKRGTRNLGQVL</sequence>
<dbReference type="Proteomes" id="UP001243989">
    <property type="component" value="Unassembled WGS sequence"/>
</dbReference>
<dbReference type="AlphaFoldDB" id="A0AAJ0ELQ0"/>
<dbReference type="EMBL" id="JAHMHQ010000003">
    <property type="protein sequence ID" value="KAK1641276.1"/>
    <property type="molecule type" value="Genomic_DNA"/>
</dbReference>
<evidence type="ECO:0000313" key="2">
    <source>
        <dbReference type="Proteomes" id="UP001243989"/>
    </source>
</evidence>
<feature type="non-terminal residue" evidence="1">
    <location>
        <position position="1"/>
    </location>
</feature>
<evidence type="ECO:0000313" key="1">
    <source>
        <dbReference type="EMBL" id="KAK1641276.1"/>
    </source>
</evidence>
<feature type="non-terminal residue" evidence="1">
    <location>
        <position position="69"/>
    </location>
</feature>
<comment type="caution">
    <text evidence="1">The sequence shown here is derived from an EMBL/GenBank/DDBJ whole genome shotgun (WGS) entry which is preliminary data.</text>
</comment>
<proteinExistence type="predicted"/>
<gene>
    <name evidence="1" type="ORF">BDP81DRAFT_282732</name>
</gene>
<organism evidence="1 2">
    <name type="scientific">Colletotrichum phormii</name>
    <dbReference type="NCBI Taxonomy" id="359342"/>
    <lineage>
        <taxon>Eukaryota</taxon>
        <taxon>Fungi</taxon>
        <taxon>Dikarya</taxon>
        <taxon>Ascomycota</taxon>
        <taxon>Pezizomycotina</taxon>
        <taxon>Sordariomycetes</taxon>
        <taxon>Hypocreomycetidae</taxon>
        <taxon>Glomerellales</taxon>
        <taxon>Glomerellaceae</taxon>
        <taxon>Colletotrichum</taxon>
        <taxon>Colletotrichum acutatum species complex</taxon>
    </lineage>
</organism>